<reference evidence="1" key="1">
    <citation type="submission" date="2024-07" db="EMBL/GenBank/DDBJ databases">
        <authorList>
            <person name="Kim Y.J."/>
            <person name="Jeong J.Y."/>
        </authorList>
    </citation>
    <scope>NUCLEOTIDE SEQUENCE</scope>
    <source>
        <strain evidence="1">GIHE-MW2</strain>
    </source>
</reference>
<accession>A0AAU8JFM7</accession>
<dbReference type="AlphaFoldDB" id="A0AAU8JFM7"/>
<dbReference type="SUPFAM" id="SSF88723">
    <property type="entry name" value="PIN domain-like"/>
    <property type="match status" value="1"/>
</dbReference>
<dbReference type="InterPro" id="IPR029060">
    <property type="entry name" value="PIN-like_dom_sf"/>
</dbReference>
<name>A0AAU8JFM7_9CYAN</name>
<proteinExistence type="predicted"/>
<organism evidence="1">
    <name type="scientific">Planktothricoides raciborskii GIHE-MW2</name>
    <dbReference type="NCBI Taxonomy" id="2792601"/>
    <lineage>
        <taxon>Bacteria</taxon>
        <taxon>Bacillati</taxon>
        <taxon>Cyanobacteriota</taxon>
        <taxon>Cyanophyceae</taxon>
        <taxon>Oscillatoriophycideae</taxon>
        <taxon>Oscillatoriales</taxon>
        <taxon>Oscillatoriaceae</taxon>
        <taxon>Planktothricoides</taxon>
    </lineage>
</organism>
<protein>
    <recommendedName>
        <fullName evidence="2">PIN domain-containing protein</fullName>
    </recommendedName>
</protein>
<dbReference type="Gene3D" id="3.40.50.1010">
    <property type="entry name" value="5'-nuclease"/>
    <property type="match status" value="1"/>
</dbReference>
<dbReference type="RefSeq" id="WP_231636782.1">
    <property type="nucleotide sequence ID" value="NZ_CP159837.1"/>
</dbReference>
<evidence type="ECO:0000313" key="1">
    <source>
        <dbReference type="EMBL" id="XCM36961.1"/>
    </source>
</evidence>
<evidence type="ECO:0008006" key="2">
    <source>
        <dbReference type="Google" id="ProtNLM"/>
    </source>
</evidence>
<dbReference type="EMBL" id="CP159837">
    <property type="protein sequence ID" value="XCM36961.1"/>
    <property type="molecule type" value="Genomic_DNA"/>
</dbReference>
<gene>
    <name evidence="1" type="ORF">ABWT76_005761</name>
</gene>
<sequence length="77" mass="9067">MIIVDTGFWVALFNNKDQYHQSAQDSLAQYPHEPLITTWCVLTETCHLLLQRSSNTYQGVQKQIKLINIFKQYPQLR</sequence>